<keyword evidence="6 10" id="KW-0407">Ion channel</keyword>
<sequence>MTVLLAVFAGGALGAAARHLVDRLVHLRADRRFPWGILAVNITGCLLFGLIGGLAAAGWPPAATAGLTAGLCGGFTTFSTFAHDTAGQLRAGRPAAAAANAVLSTGGGLAAAALGLLAASALAG</sequence>
<dbReference type="RefSeq" id="WP_106243772.1">
    <property type="nucleotide sequence ID" value="NZ_PVZC01000003.1"/>
</dbReference>
<dbReference type="EMBL" id="PVZC01000003">
    <property type="protein sequence ID" value="PRX99411.1"/>
    <property type="molecule type" value="Genomic_DNA"/>
</dbReference>
<feature type="transmembrane region" description="Helical" evidence="10">
    <location>
        <begin position="62"/>
        <end position="81"/>
    </location>
</feature>
<comment type="similarity">
    <text evidence="7 10">Belongs to the fluoride channel Fluc/FEX (TC 1.A.43) family.</text>
</comment>
<comment type="activity regulation">
    <text evidence="10">Na(+) is not transported, but it plays an essential structural role and its presence is essential for fluoride channel function.</text>
</comment>
<dbReference type="PANTHER" id="PTHR28259">
    <property type="entry name" value="FLUORIDE EXPORT PROTEIN 1-RELATED"/>
    <property type="match status" value="1"/>
</dbReference>
<dbReference type="PANTHER" id="PTHR28259:SF1">
    <property type="entry name" value="FLUORIDE EXPORT PROTEIN 1-RELATED"/>
    <property type="match status" value="1"/>
</dbReference>
<reference evidence="11 12" key="1">
    <citation type="submission" date="2018-03" db="EMBL/GenBank/DDBJ databases">
        <title>Genomic Encyclopedia of Archaeal and Bacterial Type Strains, Phase II (KMG-II): from individual species to whole genera.</title>
        <authorList>
            <person name="Goeker M."/>
        </authorList>
    </citation>
    <scope>NUCLEOTIDE SEQUENCE [LARGE SCALE GENOMIC DNA]</scope>
    <source>
        <strain evidence="11 12">DSM 45601</strain>
    </source>
</reference>
<comment type="subcellular location">
    <subcellularLocation>
        <location evidence="1 10">Cell membrane</location>
        <topology evidence="1 10">Multi-pass membrane protein</topology>
    </subcellularLocation>
</comment>
<feature type="binding site" evidence="10">
    <location>
        <position position="76"/>
    </location>
    <ligand>
        <name>Na(+)</name>
        <dbReference type="ChEBI" id="CHEBI:29101"/>
        <note>structural</note>
    </ligand>
</feature>
<dbReference type="GO" id="GO:0005886">
    <property type="term" value="C:plasma membrane"/>
    <property type="evidence" value="ECO:0007669"/>
    <property type="project" value="UniProtKB-SubCell"/>
</dbReference>
<feature type="transmembrane region" description="Helical" evidence="10">
    <location>
        <begin position="101"/>
        <end position="123"/>
    </location>
</feature>
<evidence type="ECO:0000256" key="1">
    <source>
        <dbReference type="ARBA" id="ARBA00004651"/>
    </source>
</evidence>
<gene>
    <name evidence="10" type="primary">fluC</name>
    <name evidence="10" type="synonym">crcB</name>
    <name evidence="11" type="ORF">CLV72_1037</name>
</gene>
<evidence type="ECO:0000256" key="7">
    <source>
        <dbReference type="ARBA" id="ARBA00035120"/>
    </source>
</evidence>
<evidence type="ECO:0000256" key="8">
    <source>
        <dbReference type="ARBA" id="ARBA00035585"/>
    </source>
</evidence>
<evidence type="ECO:0000256" key="6">
    <source>
        <dbReference type="ARBA" id="ARBA00023303"/>
    </source>
</evidence>
<dbReference type="Pfam" id="PF02537">
    <property type="entry name" value="CRCB"/>
    <property type="match status" value="1"/>
</dbReference>
<evidence type="ECO:0000256" key="4">
    <source>
        <dbReference type="ARBA" id="ARBA00022989"/>
    </source>
</evidence>
<evidence type="ECO:0000256" key="9">
    <source>
        <dbReference type="ARBA" id="ARBA00049940"/>
    </source>
</evidence>
<dbReference type="AlphaFoldDB" id="A0A2T0Q6J2"/>
<keyword evidence="10" id="KW-0479">Metal-binding</keyword>
<keyword evidence="3 10" id="KW-0812">Transmembrane</keyword>
<keyword evidence="10" id="KW-0813">Transport</keyword>
<feature type="binding site" evidence="10">
    <location>
        <position position="73"/>
    </location>
    <ligand>
        <name>Na(+)</name>
        <dbReference type="ChEBI" id="CHEBI:29101"/>
        <note>structural</note>
    </ligand>
</feature>
<evidence type="ECO:0000313" key="12">
    <source>
        <dbReference type="Proteomes" id="UP000237846"/>
    </source>
</evidence>
<keyword evidence="4 10" id="KW-1133">Transmembrane helix</keyword>
<name>A0A2T0Q6J2_9ACTN</name>
<dbReference type="Proteomes" id="UP000237846">
    <property type="component" value="Unassembled WGS sequence"/>
</dbReference>
<organism evidence="11 12">
    <name type="scientific">Allonocardiopsis opalescens</name>
    <dbReference type="NCBI Taxonomy" id="1144618"/>
    <lineage>
        <taxon>Bacteria</taxon>
        <taxon>Bacillati</taxon>
        <taxon>Actinomycetota</taxon>
        <taxon>Actinomycetes</taxon>
        <taxon>Streptosporangiales</taxon>
        <taxon>Allonocardiopsis</taxon>
    </lineage>
</organism>
<evidence type="ECO:0000256" key="2">
    <source>
        <dbReference type="ARBA" id="ARBA00022475"/>
    </source>
</evidence>
<comment type="caution">
    <text evidence="11">The sequence shown here is derived from an EMBL/GenBank/DDBJ whole genome shotgun (WGS) entry which is preliminary data.</text>
</comment>
<proteinExistence type="inferred from homology"/>
<accession>A0A2T0Q6J2</accession>
<evidence type="ECO:0000256" key="10">
    <source>
        <dbReference type="HAMAP-Rule" id="MF_00454"/>
    </source>
</evidence>
<dbReference type="InterPro" id="IPR003691">
    <property type="entry name" value="FluC"/>
</dbReference>
<comment type="function">
    <text evidence="9 10">Fluoride-specific ion channel. Important for reducing fluoride concentration in the cell, thus reducing its toxicity.</text>
</comment>
<keyword evidence="2 10" id="KW-1003">Cell membrane</keyword>
<keyword evidence="5 10" id="KW-0472">Membrane</keyword>
<evidence type="ECO:0000256" key="5">
    <source>
        <dbReference type="ARBA" id="ARBA00023136"/>
    </source>
</evidence>
<feature type="transmembrane region" description="Helical" evidence="10">
    <location>
        <begin position="33"/>
        <end position="55"/>
    </location>
</feature>
<keyword evidence="12" id="KW-1185">Reference proteome</keyword>
<keyword evidence="10" id="KW-0406">Ion transport</keyword>
<dbReference type="GO" id="GO:0062054">
    <property type="term" value="F:fluoride channel activity"/>
    <property type="evidence" value="ECO:0007669"/>
    <property type="project" value="UniProtKB-UniRule"/>
</dbReference>
<comment type="catalytic activity">
    <reaction evidence="8">
        <text>fluoride(in) = fluoride(out)</text>
        <dbReference type="Rhea" id="RHEA:76159"/>
        <dbReference type="ChEBI" id="CHEBI:17051"/>
    </reaction>
    <physiologicalReaction direction="left-to-right" evidence="8">
        <dbReference type="Rhea" id="RHEA:76160"/>
    </physiologicalReaction>
</comment>
<keyword evidence="10" id="KW-0915">Sodium</keyword>
<dbReference type="GO" id="GO:0140114">
    <property type="term" value="P:cellular detoxification of fluoride"/>
    <property type="evidence" value="ECO:0007669"/>
    <property type="project" value="UniProtKB-UniRule"/>
</dbReference>
<dbReference type="GO" id="GO:0046872">
    <property type="term" value="F:metal ion binding"/>
    <property type="evidence" value="ECO:0007669"/>
    <property type="project" value="UniProtKB-KW"/>
</dbReference>
<evidence type="ECO:0000313" key="11">
    <source>
        <dbReference type="EMBL" id="PRX99411.1"/>
    </source>
</evidence>
<evidence type="ECO:0000256" key="3">
    <source>
        <dbReference type="ARBA" id="ARBA00022692"/>
    </source>
</evidence>
<dbReference type="HAMAP" id="MF_00454">
    <property type="entry name" value="FluC"/>
    <property type="match status" value="1"/>
</dbReference>
<protein>
    <recommendedName>
        <fullName evidence="10">Fluoride-specific ion channel FluC</fullName>
    </recommendedName>
</protein>